<accession>A0A1M6C1T0</accession>
<dbReference type="AlphaFoldDB" id="A0A1M6C1T0"/>
<gene>
    <name evidence="1" type="ORF">SAMN05216261_1016</name>
</gene>
<dbReference type="OrthoDB" id="1144359at2"/>
<organism evidence="1 2">
    <name type="scientific">Algibacter luteus</name>
    <dbReference type="NCBI Taxonomy" id="1178825"/>
    <lineage>
        <taxon>Bacteria</taxon>
        <taxon>Pseudomonadati</taxon>
        <taxon>Bacteroidota</taxon>
        <taxon>Flavobacteriia</taxon>
        <taxon>Flavobacteriales</taxon>
        <taxon>Flavobacteriaceae</taxon>
        <taxon>Algibacter</taxon>
    </lineage>
</organism>
<name>A0A1M6C1T0_9FLAO</name>
<protein>
    <recommendedName>
        <fullName evidence="3">SpoIIAA-like</fullName>
    </recommendedName>
</protein>
<evidence type="ECO:0008006" key="3">
    <source>
        <dbReference type="Google" id="ProtNLM"/>
    </source>
</evidence>
<dbReference type="RefSeq" id="WP_019387166.1">
    <property type="nucleotide sequence ID" value="NZ_ALIH01000005.1"/>
</dbReference>
<evidence type="ECO:0000313" key="1">
    <source>
        <dbReference type="EMBL" id="SHI54893.1"/>
    </source>
</evidence>
<proteinExistence type="predicted"/>
<evidence type="ECO:0000313" key="2">
    <source>
        <dbReference type="Proteomes" id="UP000184396"/>
    </source>
</evidence>
<keyword evidence="2" id="KW-1185">Reference proteome</keyword>
<sequence>MQEQLDFCELDFYENYVICRINEGEEIDAKKNNLQTDAIIKHFKGKPFVYITHRVNSYSVDPKIYYDSSEIESLVGFAVVGNTYLAVSNAEIEKLFLKKPFEIFTELDEAVDWAHTILKSK</sequence>
<dbReference type="STRING" id="1178825.SAMN05216261_1016"/>
<reference evidence="1 2" key="1">
    <citation type="submission" date="2016-11" db="EMBL/GenBank/DDBJ databases">
        <authorList>
            <person name="Jaros S."/>
            <person name="Januszkiewicz K."/>
            <person name="Wedrychowicz H."/>
        </authorList>
    </citation>
    <scope>NUCLEOTIDE SEQUENCE [LARGE SCALE GENOMIC DNA]</scope>
    <source>
        <strain evidence="1 2">CGMCC 1.12213</strain>
    </source>
</reference>
<dbReference type="Proteomes" id="UP000184396">
    <property type="component" value="Unassembled WGS sequence"/>
</dbReference>
<dbReference type="eggNOG" id="ENOG5032YHX">
    <property type="taxonomic scope" value="Bacteria"/>
</dbReference>
<dbReference type="EMBL" id="FQYK01000002">
    <property type="protein sequence ID" value="SHI54893.1"/>
    <property type="molecule type" value="Genomic_DNA"/>
</dbReference>